<keyword evidence="4" id="KW-0032">Aminotransferase</keyword>
<dbReference type="InterPro" id="IPR000653">
    <property type="entry name" value="DegT/StrS_aminotransferase"/>
</dbReference>
<dbReference type="AlphaFoldDB" id="F3ZXS0"/>
<dbReference type="Gene3D" id="3.90.1150.10">
    <property type="entry name" value="Aspartate Aminotransferase, domain 1"/>
    <property type="match status" value="1"/>
</dbReference>
<name>F3ZXS0_MAHA5</name>
<comment type="similarity">
    <text evidence="3">Belongs to the DegT/DnrJ/EryC1 family.</text>
</comment>
<dbReference type="Gene3D" id="3.40.640.10">
    <property type="entry name" value="Type I PLP-dependent aspartate aminotransferase-like (Major domain)"/>
    <property type="match status" value="1"/>
</dbReference>
<dbReference type="EC" id="2.6.1.50" evidence="4"/>
<dbReference type="KEGG" id="mas:Mahau_0361"/>
<feature type="modified residue" description="N6-(pyridoxal phosphate)lysine" evidence="2">
    <location>
        <position position="181"/>
    </location>
</feature>
<dbReference type="RefSeq" id="WP_013780010.1">
    <property type="nucleotide sequence ID" value="NC_015520.1"/>
</dbReference>
<dbReference type="Proteomes" id="UP000008457">
    <property type="component" value="Chromosome"/>
</dbReference>
<dbReference type="EMBL" id="CP002360">
    <property type="protein sequence ID" value="AEE95577.1"/>
    <property type="molecule type" value="Genomic_DNA"/>
</dbReference>
<keyword evidence="2 3" id="KW-0663">Pyridoxal phosphate</keyword>
<protein>
    <submittedName>
        <fullName evidence="4">Glutamine--scyllo-inositol transaminase</fullName>
        <ecNumber evidence="4">2.6.1.50</ecNumber>
    </submittedName>
</protein>
<dbReference type="HOGENOM" id="CLU_033332_7_2_9"/>
<dbReference type="eggNOG" id="COG0399">
    <property type="taxonomic scope" value="Bacteria"/>
</dbReference>
<dbReference type="InterPro" id="IPR015422">
    <property type="entry name" value="PyrdxlP-dep_Trfase_small"/>
</dbReference>
<dbReference type="InterPro" id="IPR015421">
    <property type="entry name" value="PyrdxlP-dep_Trfase_major"/>
</dbReference>
<sequence>MKVPLSGPDITQKEIDAVMDVMHSGILSIGPKLEEFEHKIAEYIGVKHAVGVNSGTSGLHLLVRSMGISDDDEVITTPFSFISSSNCILFERAKPVFVDIDPLTLNMDIDRIEDKISERTKAILAVDVFGQPMDIAKVRAITDKHGLKLIEDSCEALGSEYNGVKAGSRADAAVFAFYPNKQMTTAEGGMIVTDDDDIAALCRSMRSQGRPITGLWLEHERLGYNYRLSELHAALGCVQIERIEEIIDKRNRVAQRYNNRLKGIEGLTLPYISQDVNKMSWFIYVVRLDKRIDRNAVMQYLLDNGIGCRPYFTPIHLQPYFRDMFGYKEGDFPITEGVAESTVALPFFNNLSDEQMDYTVYNLKRAIERFGR</sequence>
<evidence type="ECO:0000256" key="1">
    <source>
        <dbReference type="PIRSR" id="PIRSR000390-1"/>
    </source>
</evidence>
<dbReference type="PIRSF" id="PIRSF000390">
    <property type="entry name" value="PLP_StrS"/>
    <property type="match status" value="1"/>
</dbReference>
<dbReference type="SUPFAM" id="SSF53383">
    <property type="entry name" value="PLP-dependent transferases"/>
    <property type="match status" value="1"/>
</dbReference>
<evidence type="ECO:0000313" key="5">
    <source>
        <dbReference type="Proteomes" id="UP000008457"/>
    </source>
</evidence>
<evidence type="ECO:0000256" key="3">
    <source>
        <dbReference type="RuleBase" id="RU004508"/>
    </source>
</evidence>
<evidence type="ECO:0000256" key="2">
    <source>
        <dbReference type="PIRSR" id="PIRSR000390-2"/>
    </source>
</evidence>
<dbReference type="CDD" id="cd00616">
    <property type="entry name" value="AHBA_syn"/>
    <property type="match status" value="1"/>
</dbReference>
<reference evidence="5" key="1">
    <citation type="submission" date="2010-11" db="EMBL/GenBank/DDBJ databases">
        <title>The complete genome of Mahella australiensis DSM 15567.</title>
        <authorList>
            <consortium name="US DOE Joint Genome Institute (JGI-PGF)"/>
            <person name="Lucas S."/>
            <person name="Copeland A."/>
            <person name="Lapidus A."/>
            <person name="Bruce D."/>
            <person name="Goodwin L."/>
            <person name="Pitluck S."/>
            <person name="Kyrpides N."/>
            <person name="Mavromatis K."/>
            <person name="Pagani I."/>
            <person name="Ivanova N."/>
            <person name="Teshima H."/>
            <person name="Brettin T."/>
            <person name="Detter J.C."/>
            <person name="Han C."/>
            <person name="Tapia R."/>
            <person name="Land M."/>
            <person name="Hauser L."/>
            <person name="Markowitz V."/>
            <person name="Cheng J.-F."/>
            <person name="Hugenholtz P."/>
            <person name="Woyke T."/>
            <person name="Wu D."/>
            <person name="Spring S."/>
            <person name="Pukall R."/>
            <person name="Steenblock K."/>
            <person name="Schneider S."/>
            <person name="Klenk H.-P."/>
            <person name="Eisen J.A."/>
        </authorList>
    </citation>
    <scope>NUCLEOTIDE SEQUENCE [LARGE SCALE GENOMIC DNA]</scope>
    <source>
        <strain evidence="5">DSM 15567 / CIP 107919 / 50-1 BON</strain>
    </source>
</reference>
<dbReference type="OrthoDB" id="9810913at2"/>
<accession>F3ZXS0</accession>
<dbReference type="GO" id="GO:0000271">
    <property type="term" value="P:polysaccharide biosynthetic process"/>
    <property type="evidence" value="ECO:0007669"/>
    <property type="project" value="TreeGrafter"/>
</dbReference>
<proteinExistence type="inferred from homology"/>
<feature type="active site" description="Proton acceptor" evidence="1">
    <location>
        <position position="181"/>
    </location>
</feature>
<keyword evidence="4" id="KW-0808">Transferase</keyword>
<dbReference type="GO" id="GO:0030170">
    <property type="term" value="F:pyridoxal phosphate binding"/>
    <property type="evidence" value="ECO:0007669"/>
    <property type="project" value="TreeGrafter"/>
</dbReference>
<keyword evidence="5" id="KW-1185">Reference proteome</keyword>
<dbReference type="Pfam" id="PF01041">
    <property type="entry name" value="DegT_DnrJ_EryC1"/>
    <property type="match status" value="1"/>
</dbReference>
<gene>
    <name evidence="4" type="ordered locus">Mahau_0361</name>
</gene>
<dbReference type="PANTHER" id="PTHR30244">
    <property type="entry name" value="TRANSAMINASE"/>
    <property type="match status" value="1"/>
</dbReference>
<dbReference type="PANTHER" id="PTHR30244:SF39">
    <property type="entry name" value="BLR3650 PROTEIN"/>
    <property type="match status" value="1"/>
</dbReference>
<organism evidence="4 5">
    <name type="scientific">Mahella australiensis (strain DSM 15567 / CIP 107919 / 50-1 BON)</name>
    <dbReference type="NCBI Taxonomy" id="697281"/>
    <lineage>
        <taxon>Bacteria</taxon>
        <taxon>Bacillati</taxon>
        <taxon>Bacillota</taxon>
        <taxon>Clostridia</taxon>
        <taxon>Thermoanaerobacterales</taxon>
        <taxon>Thermoanaerobacterales Family IV. Incertae Sedis</taxon>
        <taxon>Mahella</taxon>
    </lineage>
</organism>
<evidence type="ECO:0000313" key="4">
    <source>
        <dbReference type="EMBL" id="AEE95577.1"/>
    </source>
</evidence>
<dbReference type="GO" id="GO:0047310">
    <property type="term" value="F:glutamine-scyllo-inositol transaminase activity"/>
    <property type="evidence" value="ECO:0007669"/>
    <property type="project" value="UniProtKB-EC"/>
</dbReference>
<dbReference type="InterPro" id="IPR015424">
    <property type="entry name" value="PyrdxlP-dep_Trfase"/>
</dbReference>
<reference evidence="4 5" key="2">
    <citation type="journal article" date="2011" name="Stand. Genomic Sci.">
        <title>Complete genome sequence of Mahella australiensis type strain (50-1 BON).</title>
        <authorList>
            <person name="Sikorski J."/>
            <person name="Teshima H."/>
            <person name="Nolan M."/>
            <person name="Lucas S."/>
            <person name="Hammon N."/>
            <person name="Deshpande S."/>
            <person name="Cheng J.F."/>
            <person name="Pitluck S."/>
            <person name="Liolios K."/>
            <person name="Pagani I."/>
            <person name="Ivanova N."/>
            <person name="Huntemann M."/>
            <person name="Mavromatis K."/>
            <person name="Ovchinikova G."/>
            <person name="Pati A."/>
            <person name="Tapia R."/>
            <person name="Han C."/>
            <person name="Goodwin L."/>
            <person name="Chen A."/>
            <person name="Palaniappan K."/>
            <person name="Land M."/>
            <person name="Hauser L."/>
            <person name="Ngatchou-Djao O.D."/>
            <person name="Rohde M."/>
            <person name="Pukall R."/>
            <person name="Spring S."/>
            <person name="Abt B."/>
            <person name="Goker M."/>
            <person name="Detter J.C."/>
            <person name="Woyke T."/>
            <person name="Bristow J."/>
            <person name="Markowitz V."/>
            <person name="Hugenholtz P."/>
            <person name="Eisen J.A."/>
            <person name="Kyrpides N.C."/>
            <person name="Klenk H.P."/>
            <person name="Lapidus A."/>
        </authorList>
    </citation>
    <scope>NUCLEOTIDE SEQUENCE [LARGE SCALE GENOMIC DNA]</scope>
    <source>
        <strain evidence="5">DSM 15567 / CIP 107919 / 50-1 BON</strain>
    </source>
</reference>
<dbReference type="STRING" id="697281.Mahau_0361"/>